<dbReference type="PROSITE" id="PS00012">
    <property type="entry name" value="PHOSPHOPANTETHEINE"/>
    <property type="match status" value="2"/>
</dbReference>
<dbReference type="Proteomes" id="UP001611494">
    <property type="component" value="Unassembled WGS sequence"/>
</dbReference>
<evidence type="ECO:0000256" key="3">
    <source>
        <dbReference type="ARBA" id="ARBA00022553"/>
    </source>
</evidence>
<accession>A0ABW7W764</accession>
<evidence type="ECO:0000256" key="1">
    <source>
        <dbReference type="ARBA" id="ARBA00001957"/>
    </source>
</evidence>
<dbReference type="InterPro" id="IPR006162">
    <property type="entry name" value="Ppantetheine_attach_site"/>
</dbReference>
<dbReference type="InterPro" id="IPR045851">
    <property type="entry name" value="AMP-bd_C_sf"/>
</dbReference>
<keyword evidence="3" id="KW-0597">Phosphoprotein</keyword>
<feature type="non-terminal residue" evidence="7">
    <location>
        <position position="2463"/>
    </location>
</feature>
<evidence type="ECO:0000313" key="7">
    <source>
        <dbReference type="EMBL" id="MFI2234627.1"/>
    </source>
</evidence>
<dbReference type="SUPFAM" id="SSF47336">
    <property type="entry name" value="ACP-like"/>
    <property type="match status" value="2"/>
</dbReference>
<dbReference type="Gene3D" id="2.30.38.10">
    <property type="entry name" value="Luciferase, Domain 3"/>
    <property type="match status" value="1"/>
</dbReference>
<gene>
    <name evidence="7" type="ORF">ACH49Z_32735</name>
</gene>
<comment type="cofactor">
    <cofactor evidence="1">
        <name>pantetheine 4'-phosphate</name>
        <dbReference type="ChEBI" id="CHEBI:47942"/>
    </cofactor>
</comment>
<dbReference type="InterPro" id="IPR009081">
    <property type="entry name" value="PP-bd_ACP"/>
</dbReference>
<protein>
    <submittedName>
        <fullName evidence="7">Amino acid adenylation domain-containing protein</fullName>
    </submittedName>
</protein>
<dbReference type="Gene3D" id="3.30.559.30">
    <property type="entry name" value="Nonribosomal peptide synthetase, condensation domain"/>
    <property type="match status" value="3"/>
</dbReference>
<dbReference type="PANTHER" id="PTHR45527">
    <property type="entry name" value="NONRIBOSOMAL PEPTIDE SYNTHETASE"/>
    <property type="match status" value="1"/>
</dbReference>
<feature type="domain" description="Carrier" evidence="6">
    <location>
        <begin position="125"/>
        <end position="200"/>
    </location>
</feature>
<dbReference type="CDD" id="cd05930">
    <property type="entry name" value="A_NRPS"/>
    <property type="match status" value="1"/>
</dbReference>
<name>A0ABW7W764_9NOCA</name>
<dbReference type="Pfam" id="PF13193">
    <property type="entry name" value="AMP-binding_C"/>
    <property type="match status" value="2"/>
</dbReference>
<dbReference type="Pfam" id="PF00668">
    <property type="entry name" value="Condensation"/>
    <property type="match status" value="3"/>
</dbReference>
<keyword evidence="8" id="KW-1185">Reference proteome</keyword>
<dbReference type="PROSITE" id="PS00455">
    <property type="entry name" value="AMP_BINDING"/>
    <property type="match status" value="2"/>
</dbReference>
<dbReference type="InterPro" id="IPR020806">
    <property type="entry name" value="PKS_PP-bd"/>
</dbReference>
<dbReference type="InterPro" id="IPR001242">
    <property type="entry name" value="Condensation_dom"/>
</dbReference>
<dbReference type="SUPFAM" id="SSF56801">
    <property type="entry name" value="Acetyl-CoA synthetase-like"/>
    <property type="match status" value="3"/>
</dbReference>
<dbReference type="SMART" id="SM00823">
    <property type="entry name" value="PKS_PP"/>
    <property type="match status" value="2"/>
</dbReference>
<dbReference type="CDD" id="cd19543">
    <property type="entry name" value="DCL_NRPS"/>
    <property type="match status" value="1"/>
</dbReference>
<feature type="non-terminal residue" evidence="7">
    <location>
        <position position="1"/>
    </location>
</feature>
<evidence type="ECO:0000313" key="8">
    <source>
        <dbReference type="Proteomes" id="UP001611494"/>
    </source>
</evidence>
<evidence type="ECO:0000256" key="2">
    <source>
        <dbReference type="ARBA" id="ARBA00022450"/>
    </source>
</evidence>
<feature type="domain" description="Carrier" evidence="6">
    <location>
        <begin position="1181"/>
        <end position="1255"/>
    </location>
</feature>
<dbReference type="Gene3D" id="3.30.300.30">
    <property type="match status" value="2"/>
</dbReference>
<dbReference type="InterPro" id="IPR023213">
    <property type="entry name" value="CAT-like_dom_sf"/>
</dbReference>
<reference evidence="7 8" key="1">
    <citation type="submission" date="2024-10" db="EMBL/GenBank/DDBJ databases">
        <title>The Natural Products Discovery Center: Release of the First 8490 Sequenced Strains for Exploring Actinobacteria Biosynthetic Diversity.</title>
        <authorList>
            <person name="Kalkreuter E."/>
            <person name="Kautsar S.A."/>
            <person name="Yang D."/>
            <person name="Bader C.D."/>
            <person name="Teijaro C.N."/>
            <person name="Fluegel L."/>
            <person name="Davis C.M."/>
            <person name="Simpson J.R."/>
            <person name="Lauterbach L."/>
            <person name="Steele A.D."/>
            <person name="Gui C."/>
            <person name="Meng S."/>
            <person name="Li G."/>
            <person name="Viehrig K."/>
            <person name="Ye F."/>
            <person name="Su P."/>
            <person name="Kiefer A.F."/>
            <person name="Nichols A."/>
            <person name="Cepeda A.J."/>
            <person name="Yan W."/>
            <person name="Fan B."/>
            <person name="Jiang Y."/>
            <person name="Adhikari A."/>
            <person name="Zheng C.-J."/>
            <person name="Schuster L."/>
            <person name="Cowan T.M."/>
            <person name="Smanski M.J."/>
            <person name="Chevrette M.G."/>
            <person name="De Carvalho L.P.S."/>
            <person name="Shen B."/>
        </authorList>
    </citation>
    <scope>NUCLEOTIDE SEQUENCE [LARGE SCALE GENOMIC DNA]</scope>
    <source>
        <strain evidence="7 8">NPDC019377</strain>
    </source>
</reference>
<dbReference type="NCBIfam" id="TIGR01733">
    <property type="entry name" value="AA-adenyl-dom"/>
    <property type="match status" value="1"/>
</dbReference>
<evidence type="ECO:0000256" key="4">
    <source>
        <dbReference type="ARBA" id="ARBA00022737"/>
    </source>
</evidence>
<dbReference type="CDD" id="cd19540">
    <property type="entry name" value="LCL_NRPS-like"/>
    <property type="match status" value="1"/>
</dbReference>
<dbReference type="InterPro" id="IPR020845">
    <property type="entry name" value="AMP-binding_CS"/>
</dbReference>
<evidence type="ECO:0000256" key="5">
    <source>
        <dbReference type="ARBA" id="ARBA00023194"/>
    </source>
</evidence>
<dbReference type="EMBL" id="JBIRYL010000040">
    <property type="protein sequence ID" value="MFI2234627.1"/>
    <property type="molecule type" value="Genomic_DNA"/>
</dbReference>
<dbReference type="InterPro" id="IPR025110">
    <property type="entry name" value="AMP-bd_C"/>
</dbReference>
<keyword evidence="4" id="KW-0677">Repeat</keyword>
<dbReference type="InterPro" id="IPR010071">
    <property type="entry name" value="AA_adenyl_dom"/>
</dbReference>
<dbReference type="InterPro" id="IPR036736">
    <property type="entry name" value="ACP-like_sf"/>
</dbReference>
<proteinExistence type="predicted"/>
<dbReference type="InterPro" id="IPR000873">
    <property type="entry name" value="AMP-dep_synth/lig_dom"/>
</dbReference>
<dbReference type="RefSeq" id="WP_397067478.1">
    <property type="nucleotide sequence ID" value="NZ_JBIRYL010000040.1"/>
</dbReference>
<dbReference type="Pfam" id="PF00550">
    <property type="entry name" value="PP-binding"/>
    <property type="match status" value="2"/>
</dbReference>
<dbReference type="Pfam" id="PF00501">
    <property type="entry name" value="AMP-binding"/>
    <property type="match status" value="2"/>
</dbReference>
<dbReference type="Gene3D" id="1.10.1200.10">
    <property type="entry name" value="ACP-like"/>
    <property type="match status" value="2"/>
</dbReference>
<dbReference type="SUPFAM" id="SSF52777">
    <property type="entry name" value="CoA-dependent acyltransferases"/>
    <property type="match status" value="6"/>
</dbReference>
<dbReference type="InterPro" id="IPR010060">
    <property type="entry name" value="NRPS_synth"/>
</dbReference>
<keyword evidence="2" id="KW-0596">Phosphopantetheine</keyword>
<dbReference type="Gene3D" id="3.30.559.10">
    <property type="entry name" value="Chloramphenicol acetyltransferase-like domain"/>
    <property type="match status" value="3"/>
</dbReference>
<dbReference type="PANTHER" id="PTHR45527:SF1">
    <property type="entry name" value="FATTY ACID SYNTHASE"/>
    <property type="match status" value="1"/>
</dbReference>
<keyword evidence="5" id="KW-0045">Antibiotic biosynthesis</keyword>
<comment type="caution">
    <text evidence="7">The sequence shown here is derived from an EMBL/GenBank/DDBJ whole genome shotgun (WGS) entry which is preliminary data.</text>
</comment>
<dbReference type="Gene3D" id="3.40.50.980">
    <property type="match status" value="4"/>
</dbReference>
<evidence type="ECO:0000259" key="6">
    <source>
        <dbReference type="PROSITE" id="PS50075"/>
    </source>
</evidence>
<sequence>DLVRWTAAGELEYLGRTDFQVKLRGLRIELGEIESALTEVDAVAQAVVVLRGDARTGDQLVGYVVPAAGAAVDTDALRAALSGRLPSYMVPAAFVVLDAFPLNASGKLDRRALPEPVFAAKAFRAPSTPIEEIVAATFADVLGVERVGADDDFFELGGNSLVGMQVAARIGAALGTQVAVRALFEAPTVAALALRVEESGARSRPELVAGPRPELVPLSYAQQRMWFLNQYDTSSAAYNLPMAIRLSGDLEVAALRAALGDVVARHESLRTRYPEQGGRPVQEILPADRALAVLEPEQVSADDVTAKIVEFATTGFDVAAAVPVRVRLFAVSPREFVLVVVLHHIAGDGFSLAPLARDVMAAYAARVQGELPGWAPLAVQYADYTLWQRQVLGAEDDPDAPMARQIAFWQNTLADLPDELVLPTDRPRPAVASLRGARVHGELDAELVRNLNALARARGASMFMVLHAGLAALLARLSGSADIAIGTPIAGRGEQALDDLVGMFVNTLVLRTAVGSGETFADLVDRARRTDLDAFGNADVPFERLVDLLAPERSQSRNPLFQVALSFQNQEAPTLDLAGLTVAGVEIADDVARFDLQFSLAENGSGGMELVLNYATELFDEATASTMITRFRHLLTAVAADPDAVLGDLELLDPSERREVLSRTGGPAVPASTLPELLAAAVAVDPSAPAVVFGDQRLSYGEMDERSNRLAQVLIERCLGAEDLVAVAVPRSADSVLAEWAVTKSGAAFLPIDPTYPADRIAHMLTDSGAPVGITVSSVRADLPDSVDWLVLDELALDTYPSDPITDADRVWPLTPANTAYVIYTSGSTGLPKGVVVSHAGLANFSAEQVERYRLDANTRALAFASPSFDASILELLLAVGSAGALVVVPTGTYGGAELGELIAREGVTVGLITPSVLGSLDPADLAGMEVIIAGGEAISADLVAKWSTTPEGGVQRRFHNAYGPTEATVATNISGVLHAGDRVTIGGPVRGMRTLVLDDRLNPVPEGVAGELYVGGIQLARGYHARAGLTADRFVADPYGEPGARLYRTGDVVRWRRDAAGDPAVEYVGRNDFQVKVRGFRIELGEIDAALTAHESVDFAVTTGHKNAAGAVSLVSYVVATPGAAVDVTALTGYVAERLPDYMVPAAVMVIDRIPLTPAGKLDRKALPEPVFQARTAFRGPRTPVEQVIAEVFAEVLGVDRVGVDDSFFALGGDSIVSIQLVSRAKARGVVFTPRHVFEQRTVAGLAAVAESADADSVTRTLVELPGGGVGTMPLTPIVRFMAERPGSFGRFHQLITLDLPIGIDRETIAAVVGPVVDRHDMLRSRLYATDGDWIVETGAPGSVDVDALIDHSVFDGALTSAELSEVATAAVDSALDRLDPERGVVVRFVWLEPDTGERAGHLVVIVHHLAVDGVSWRVLVPDLVLSAVARSAGQAPELPAPVTSMRTWAHALEQNAHSAERLAELEYWRTVAGTADPLLTERPLDPTVDTAGVVAVHAVQVSPSVTQTLLTTVPALFHGGVNDGLLTALVLATAAWRARRAPGVALDDPLLIRLEGHGREEEIVPGADLSRTVGWFTALFPVRFEPAGIDIEAALAGEPELGAALKRVKEQLLAVPDKGVGYGLLRYMNSETAAEFPRNMPGQVNFNYLGRVGAGEISEEMHGFGWLPTADLAVDVGYDADMPAMALLDINAVVVGDTLTARIGYPSTLLSSDEAREFGDLWVAALEAVARHADSADAGGHTPSDFPLVTVSQPAVEEIEQRFPKRVADLWPLSSLQAGMLFHAQLAATSVDVYTAQAVLTLTGRVDAERLRAAAQALVDRYENLRTVFVTDRAGNSVQVVLDEVPVDWTEHDRSATGTAADLVDADRLRRFDLAEPRLIRFTLIKTGADTWQFVVSNHHIVLDGWSMPLLMQDLLTLYAVRADSSVLPAARSYRHFLDWVGRQDHPTSLAAWAEALAGVSEPTLLSRPETGGGDAAHEIEALSGEYAFELDAAATARITALAAELGITPNTVLQVAWAILLGRITGRDDVLFGATVSGRPPQLAGVETMVGLFINTVPVRVRFDQDEPARELLTRTQGEQADLLDHHYVGLADIQGAAGMATLFDTLLVFESYPVDAAGIQAQATDIDGMAVTGLSAVDATHYPLSLIAALGSTLRIRAGYQLDMFDEADVRRIADRLVRVLTALTDAPDRRIGEIELLDSGERDQVLRGWNDTAHTVDTTATLASMFYAQGVRTPDAPALTFGTETLSYAEFTTRVNLLARWLIARGVGPESYVALGMRRSIDLVVGMYAVTVAGGAYVPLDPDHPAERTEYILATADPICVLTSGDDLPTDTAQVRIDRLDLSAYADTPVTDADRRAPLRPSNTAYVIFTSGSTGRPKGVAVSHAAIVNRLVWMQAEYGLESTDVVLQKTPSTFDVSVWEFFWPLQIGARLVVAKPDGHRDPEYLADVIDSEGVTVAH</sequence>
<dbReference type="NCBIfam" id="TIGR01720">
    <property type="entry name" value="NRPS-para261"/>
    <property type="match status" value="1"/>
</dbReference>
<dbReference type="PROSITE" id="PS50075">
    <property type="entry name" value="CARRIER"/>
    <property type="match status" value="2"/>
</dbReference>
<organism evidence="7 8">
    <name type="scientific">Nocardia testacea</name>
    <dbReference type="NCBI Taxonomy" id="248551"/>
    <lineage>
        <taxon>Bacteria</taxon>
        <taxon>Bacillati</taxon>
        <taxon>Actinomycetota</taxon>
        <taxon>Actinomycetes</taxon>
        <taxon>Mycobacteriales</taxon>
        <taxon>Nocardiaceae</taxon>
        <taxon>Nocardia</taxon>
    </lineage>
</organism>